<dbReference type="AlphaFoldDB" id="A0A6P9ERR6"/>
<keyword evidence="6" id="KW-1185">Reference proteome</keyword>
<dbReference type="InterPro" id="IPR043454">
    <property type="entry name" value="NPH3/RPT2-like"/>
</dbReference>
<dbReference type="PANTHER" id="PTHR32370">
    <property type="entry name" value="OS12G0117600 PROTEIN"/>
    <property type="match status" value="1"/>
</dbReference>
<dbReference type="InterPro" id="IPR000210">
    <property type="entry name" value="BTB/POZ_dom"/>
</dbReference>
<evidence type="ECO:0000256" key="2">
    <source>
        <dbReference type="ARBA" id="ARBA00022786"/>
    </source>
</evidence>
<comment type="similarity">
    <text evidence="3">Belongs to the NPH3 family.</text>
</comment>
<name>A0A6P9ERR6_JUGRE</name>
<gene>
    <name evidence="7" type="primary">LOC108984130</name>
</gene>
<evidence type="ECO:0000313" key="6">
    <source>
        <dbReference type="Proteomes" id="UP000235220"/>
    </source>
</evidence>
<proteinExistence type="inferred from homology"/>
<keyword evidence="2" id="KW-0833">Ubl conjugation pathway</keyword>
<dbReference type="SUPFAM" id="SSF54695">
    <property type="entry name" value="POZ domain"/>
    <property type="match status" value="1"/>
</dbReference>
<dbReference type="GO" id="GO:0016567">
    <property type="term" value="P:protein ubiquitination"/>
    <property type="evidence" value="ECO:0007669"/>
    <property type="project" value="UniProtKB-UniPathway"/>
</dbReference>
<dbReference type="UniPathway" id="UPA00143"/>
<feature type="domain" description="BTB" evidence="4">
    <location>
        <begin position="112"/>
        <end position="184"/>
    </location>
</feature>
<comment type="pathway">
    <text evidence="1">Protein modification; protein ubiquitination.</text>
</comment>
<dbReference type="RefSeq" id="XP_035551485.1">
    <property type="nucleotide sequence ID" value="XM_035695592.1"/>
</dbReference>
<dbReference type="PROSITE" id="PS51649">
    <property type="entry name" value="NPH3"/>
    <property type="match status" value="1"/>
</dbReference>
<evidence type="ECO:0000256" key="3">
    <source>
        <dbReference type="PROSITE-ProRule" id="PRU00982"/>
    </source>
</evidence>
<evidence type="ECO:0000259" key="5">
    <source>
        <dbReference type="PROSITE" id="PS51649"/>
    </source>
</evidence>
<sequence>MRVYIDGERRFNVSIQVDEIMDHNIIKVLALFCPRFSARKLQTKNGIQVCPCPGHDKPTVGRKSLDRENLICQSISGGKPNRFVIFPANVSMVAEAIERRNQDWIVRTKFTSDLIIQVGDSTFFLHKLPMVSRSVYLNRLVFQRNSNGKRNTIPKIQLDNLPGGTKTFELLVKFCYGWKVDLTATNIAPLYCAAHFLEMKEDLEPGNLMSETEAFLSFLILTSWKDTFRIFKSCESFSAWAKELEIVERCSEAIAWKACSNSKAFSFGEDDAECLNILNAENSKLEDRLDNWWFEDVSCLRIDHFIEVIHAIKSKGMKPELVGSCIAHWTAKRLSRITFGLDQLTPKHMNKQLQRVTTECLIKLLPVEENSVSCNFLLHLLKVALTAKINSELLNMLERRIGFLLEQCRVPDLLVKNFGDNDSVYDVGIIIRVVESYVSSVSSNPTPKIFAVGRLVDGYLTLVARDETLPAKSFQSLAEALPKDARYCDDSLYRAVDMYLKIHPSLTDEERLSVCRSLEYHRLSQEAREHVMKNDRLPLKIMTQFILLEQVNMTGSMTASGSNYERTKTQTIIRVSKGLENGWMNRKEEIKIMKKEVDKMKVQLNELQMCKLKLQRQVKICIN</sequence>
<feature type="domain" description="NPH3" evidence="5">
    <location>
        <begin position="291"/>
        <end position="552"/>
    </location>
</feature>
<evidence type="ECO:0000256" key="1">
    <source>
        <dbReference type="ARBA" id="ARBA00004906"/>
    </source>
</evidence>
<dbReference type="Pfam" id="PF03000">
    <property type="entry name" value="NPH3"/>
    <property type="match status" value="1"/>
</dbReference>
<evidence type="ECO:0000313" key="7">
    <source>
        <dbReference type="RefSeq" id="XP_035551485.1"/>
    </source>
</evidence>
<reference evidence="7" key="1">
    <citation type="submission" date="2025-08" db="UniProtKB">
        <authorList>
            <consortium name="RefSeq"/>
        </authorList>
    </citation>
    <scope>IDENTIFICATION</scope>
    <source>
        <tissue evidence="7">Leaves</tissue>
    </source>
</reference>
<dbReference type="OrthoDB" id="624345at2759"/>
<dbReference type="Proteomes" id="UP000235220">
    <property type="component" value="Chromosome 11"/>
</dbReference>
<dbReference type="InParanoid" id="A0A6P9ERR6"/>
<dbReference type="Gene3D" id="3.30.710.10">
    <property type="entry name" value="Potassium Channel Kv1.1, Chain A"/>
    <property type="match status" value="1"/>
</dbReference>
<dbReference type="KEGG" id="jre:108984130"/>
<dbReference type="InterPro" id="IPR027356">
    <property type="entry name" value="NPH3_dom"/>
</dbReference>
<dbReference type="Pfam" id="PF00651">
    <property type="entry name" value="BTB"/>
    <property type="match status" value="1"/>
</dbReference>
<dbReference type="GeneID" id="108984130"/>
<dbReference type="PROSITE" id="PS50097">
    <property type="entry name" value="BTB"/>
    <property type="match status" value="1"/>
</dbReference>
<dbReference type="InterPro" id="IPR011333">
    <property type="entry name" value="SKP1/BTB/POZ_sf"/>
</dbReference>
<protein>
    <submittedName>
        <fullName evidence="7">Root phototropism protein 3-like</fullName>
    </submittedName>
</protein>
<dbReference type="SMART" id="SM00225">
    <property type="entry name" value="BTB"/>
    <property type="match status" value="1"/>
</dbReference>
<organism evidence="6 7">
    <name type="scientific">Juglans regia</name>
    <name type="common">English walnut</name>
    <dbReference type="NCBI Taxonomy" id="51240"/>
    <lineage>
        <taxon>Eukaryota</taxon>
        <taxon>Viridiplantae</taxon>
        <taxon>Streptophyta</taxon>
        <taxon>Embryophyta</taxon>
        <taxon>Tracheophyta</taxon>
        <taxon>Spermatophyta</taxon>
        <taxon>Magnoliopsida</taxon>
        <taxon>eudicotyledons</taxon>
        <taxon>Gunneridae</taxon>
        <taxon>Pentapetalae</taxon>
        <taxon>rosids</taxon>
        <taxon>fabids</taxon>
        <taxon>Fagales</taxon>
        <taxon>Juglandaceae</taxon>
        <taxon>Juglans</taxon>
    </lineage>
</organism>
<evidence type="ECO:0000259" key="4">
    <source>
        <dbReference type="PROSITE" id="PS50097"/>
    </source>
</evidence>
<accession>A0A6P9ERR6</accession>